<dbReference type="PROSITE" id="PS51751">
    <property type="entry name" value="EXPERA"/>
    <property type="match status" value="1"/>
</dbReference>
<evidence type="ECO:0000256" key="2">
    <source>
        <dbReference type="ARBA" id="ARBA00008337"/>
    </source>
</evidence>
<dbReference type="STRING" id="1076935.U4LY41"/>
<dbReference type="OMA" id="VYLWLYL"/>
<evidence type="ECO:0000256" key="3">
    <source>
        <dbReference type="ARBA" id="ARBA00022692"/>
    </source>
</evidence>
<keyword evidence="4 6" id="KW-1133">Transmembrane helix</keyword>
<dbReference type="OrthoDB" id="5415655at2759"/>
<accession>U4LY41</accession>
<evidence type="ECO:0000313" key="9">
    <source>
        <dbReference type="EMBL" id="CCX34743.1"/>
    </source>
</evidence>
<dbReference type="GO" id="GO:0005783">
    <property type="term" value="C:endoplasmic reticulum"/>
    <property type="evidence" value="ECO:0007669"/>
    <property type="project" value="TreeGrafter"/>
</dbReference>
<feature type="domain" description="EXPERA" evidence="8">
    <location>
        <begin position="55"/>
        <end position="220"/>
    </location>
</feature>
<evidence type="ECO:0000256" key="4">
    <source>
        <dbReference type="ARBA" id="ARBA00022989"/>
    </source>
</evidence>
<name>U4LY41_PYROM</name>
<evidence type="ECO:0000256" key="7">
    <source>
        <dbReference type="SAM" id="Phobius"/>
    </source>
</evidence>
<comment type="subcellular location">
    <subcellularLocation>
        <location evidence="1">Membrane</location>
        <topology evidence="1">Multi-pass membrane protein</topology>
    </subcellularLocation>
</comment>
<dbReference type="Proteomes" id="UP000018144">
    <property type="component" value="Unassembled WGS sequence"/>
</dbReference>
<dbReference type="GO" id="GO:0016125">
    <property type="term" value="P:sterol metabolic process"/>
    <property type="evidence" value="ECO:0007669"/>
    <property type="project" value="InterPro"/>
</dbReference>
<reference evidence="9 10" key="1">
    <citation type="journal article" date="2013" name="PLoS Genet.">
        <title>The genome and development-dependent transcriptomes of Pyronema confluens: a window into fungal evolution.</title>
        <authorList>
            <person name="Traeger S."/>
            <person name="Altegoer F."/>
            <person name="Freitag M."/>
            <person name="Gabaldon T."/>
            <person name="Kempken F."/>
            <person name="Kumar A."/>
            <person name="Marcet-Houben M."/>
            <person name="Poggeler S."/>
            <person name="Stajich J.E."/>
            <person name="Nowrousian M."/>
        </authorList>
    </citation>
    <scope>NUCLEOTIDE SEQUENCE [LARGE SCALE GENOMIC DNA]</scope>
    <source>
        <strain evidence="10">CBS 100304</strain>
        <tissue evidence="9">Vegetative mycelium</tissue>
    </source>
</reference>
<protein>
    <submittedName>
        <fullName evidence="9">Similar to Emopamil-binding protein-like acc. no. Q9D0P0</fullName>
    </submittedName>
</protein>
<feature type="transmembrane region" description="Helical" evidence="7">
    <location>
        <begin position="164"/>
        <end position="182"/>
    </location>
</feature>
<evidence type="ECO:0000256" key="1">
    <source>
        <dbReference type="ARBA" id="ARBA00004141"/>
    </source>
</evidence>
<dbReference type="AlphaFoldDB" id="U4LY41"/>
<sequence>MKNTSSTTKIQYITMSIAEPIISATTVWSLAATVALLAAAYGLSIAVLPRTISKKERGIYIWHIFDALTHLTLEASFCYYSLFSSAPFPAENTVTLFGNSAVSYGVKYSSAPLAKLWQEYARADLRWGNSDVTTLCIELITVVLAGPLALWVAEMIRKGEGRRWFWMAILATAEIYGGWMTFAPEWFSGNQNLVTDNFMYKWVYLAFFNGLWVVIPVWLLIEAYFEMVPAVEMMDEFKKREAKRKAL</sequence>
<feature type="transmembrane region" description="Helical" evidence="7">
    <location>
        <begin position="132"/>
        <end position="152"/>
    </location>
</feature>
<proteinExistence type="inferred from homology"/>
<dbReference type="Pfam" id="PF05241">
    <property type="entry name" value="EBP"/>
    <property type="match status" value="1"/>
</dbReference>
<organism evidence="9 10">
    <name type="scientific">Pyronema omphalodes (strain CBS 100304)</name>
    <name type="common">Pyronema confluens</name>
    <dbReference type="NCBI Taxonomy" id="1076935"/>
    <lineage>
        <taxon>Eukaryota</taxon>
        <taxon>Fungi</taxon>
        <taxon>Dikarya</taxon>
        <taxon>Ascomycota</taxon>
        <taxon>Pezizomycotina</taxon>
        <taxon>Pezizomycetes</taxon>
        <taxon>Pezizales</taxon>
        <taxon>Pyronemataceae</taxon>
        <taxon>Pyronema</taxon>
    </lineage>
</organism>
<comment type="similarity">
    <text evidence="2">Belongs to the EBP family.</text>
</comment>
<dbReference type="PANTHER" id="PTHR14207:SF1">
    <property type="entry name" value="EMOPAMIL-BINDING PROTEIN-LIKE"/>
    <property type="match status" value="1"/>
</dbReference>
<dbReference type="InterPro" id="IPR007905">
    <property type="entry name" value="EBP"/>
</dbReference>
<keyword evidence="5 6" id="KW-0472">Membrane</keyword>
<dbReference type="eggNOG" id="KOG4826">
    <property type="taxonomic scope" value="Eukaryota"/>
</dbReference>
<evidence type="ECO:0000256" key="5">
    <source>
        <dbReference type="ARBA" id="ARBA00023136"/>
    </source>
</evidence>
<evidence type="ECO:0000256" key="6">
    <source>
        <dbReference type="PROSITE-ProRule" id="PRU01087"/>
    </source>
</evidence>
<dbReference type="GO" id="GO:0047750">
    <property type="term" value="F:cholestenol delta-isomerase activity"/>
    <property type="evidence" value="ECO:0007669"/>
    <property type="project" value="InterPro"/>
</dbReference>
<keyword evidence="3 6" id="KW-0812">Transmembrane</keyword>
<dbReference type="InterPro" id="IPR033118">
    <property type="entry name" value="EXPERA"/>
</dbReference>
<gene>
    <name evidence="9" type="ORF">PCON_04252</name>
</gene>
<evidence type="ECO:0000259" key="8">
    <source>
        <dbReference type="PROSITE" id="PS51751"/>
    </source>
</evidence>
<feature type="transmembrane region" description="Helical" evidence="7">
    <location>
        <begin position="202"/>
        <end position="225"/>
    </location>
</feature>
<dbReference type="EMBL" id="HF936618">
    <property type="protein sequence ID" value="CCX34743.1"/>
    <property type="molecule type" value="Genomic_DNA"/>
</dbReference>
<dbReference type="PANTHER" id="PTHR14207">
    <property type="entry name" value="STEROL ISOMERASE"/>
    <property type="match status" value="1"/>
</dbReference>
<keyword evidence="10" id="KW-1185">Reference proteome</keyword>
<feature type="transmembrane region" description="Helical" evidence="7">
    <location>
        <begin position="27"/>
        <end position="48"/>
    </location>
</feature>
<evidence type="ECO:0000313" key="10">
    <source>
        <dbReference type="Proteomes" id="UP000018144"/>
    </source>
</evidence>
<dbReference type="GO" id="GO:0016020">
    <property type="term" value="C:membrane"/>
    <property type="evidence" value="ECO:0007669"/>
    <property type="project" value="UniProtKB-SubCell"/>
</dbReference>